<protein>
    <recommendedName>
        <fullName evidence="1">DSBA-like thioredoxin domain-containing protein</fullName>
    </recommendedName>
</protein>
<feature type="domain" description="DSBA-like thioredoxin" evidence="1">
    <location>
        <begin position="5"/>
        <end position="219"/>
    </location>
</feature>
<sequence>MLLDIVIHGDILCPWCFLQKKTLEEAMERYQALHPEVEFDVTWKPFLLYPTLRRGNSALYISRLFLPATGDKRALYEKLMSPEKLRLFTSRLQTAGARYGIEFSVTGKTGPSQPAHRLVALTLQTRGANVQSAFLDALFRGHFENGADIADEAWLMHVGRTEAKLEDSDMRAALLGPGLGKTLEDEVRTAAIAGVEAVPCVTVQKKFRVGGYQESDIFESLFDKIRRESR</sequence>
<proteinExistence type="predicted"/>
<gene>
    <name evidence="2" type="ORF">FANTH_9755</name>
</gene>
<dbReference type="EMBL" id="JABEVY010000258">
    <property type="protein sequence ID" value="KAF5239920.1"/>
    <property type="molecule type" value="Genomic_DNA"/>
</dbReference>
<evidence type="ECO:0000259" key="1">
    <source>
        <dbReference type="Pfam" id="PF01323"/>
    </source>
</evidence>
<evidence type="ECO:0000313" key="2">
    <source>
        <dbReference type="EMBL" id="KAF5239920.1"/>
    </source>
</evidence>
<dbReference type="PANTHER" id="PTHR13887:SF41">
    <property type="entry name" value="THIOREDOXIN SUPERFAMILY PROTEIN"/>
    <property type="match status" value="1"/>
</dbReference>
<dbReference type="CDD" id="cd03024">
    <property type="entry name" value="DsbA_FrnE"/>
    <property type="match status" value="1"/>
</dbReference>
<dbReference type="Proteomes" id="UP000573603">
    <property type="component" value="Unassembled WGS sequence"/>
</dbReference>
<dbReference type="Gene3D" id="3.40.30.10">
    <property type="entry name" value="Glutaredoxin"/>
    <property type="match status" value="1"/>
</dbReference>
<dbReference type="SUPFAM" id="SSF52833">
    <property type="entry name" value="Thioredoxin-like"/>
    <property type="match status" value="1"/>
</dbReference>
<dbReference type="InterPro" id="IPR036249">
    <property type="entry name" value="Thioredoxin-like_sf"/>
</dbReference>
<reference evidence="2 3" key="1">
    <citation type="journal article" date="2020" name="BMC Genomics">
        <title>Correction to: Identification and distribution of gene clusters required for synthesis of sphingolipid metabolism inhibitors in diverse species of the filamentous fungus Fusarium.</title>
        <authorList>
            <person name="Kim H.S."/>
            <person name="Lohmar J.M."/>
            <person name="Busman M."/>
            <person name="Brown D.W."/>
            <person name="Naumann T.A."/>
            <person name="Divon H.H."/>
            <person name="Lysoe E."/>
            <person name="Uhlig S."/>
            <person name="Proctor R.H."/>
        </authorList>
    </citation>
    <scope>NUCLEOTIDE SEQUENCE [LARGE SCALE GENOMIC DNA]</scope>
    <source>
        <strain evidence="2 3">NRRL 25214</strain>
    </source>
</reference>
<dbReference type="Pfam" id="PF01323">
    <property type="entry name" value="DSBA"/>
    <property type="match status" value="1"/>
</dbReference>
<dbReference type="PANTHER" id="PTHR13887">
    <property type="entry name" value="GLUTATHIONE S-TRANSFERASE KAPPA"/>
    <property type="match status" value="1"/>
</dbReference>
<name>A0A8H4Z5Z3_9HYPO</name>
<organism evidence="2 3">
    <name type="scientific">Fusarium anthophilum</name>
    <dbReference type="NCBI Taxonomy" id="48485"/>
    <lineage>
        <taxon>Eukaryota</taxon>
        <taxon>Fungi</taxon>
        <taxon>Dikarya</taxon>
        <taxon>Ascomycota</taxon>
        <taxon>Pezizomycotina</taxon>
        <taxon>Sordariomycetes</taxon>
        <taxon>Hypocreomycetidae</taxon>
        <taxon>Hypocreales</taxon>
        <taxon>Nectriaceae</taxon>
        <taxon>Fusarium</taxon>
        <taxon>Fusarium fujikuroi species complex</taxon>
    </lineage>
</organism>
<comment type="caution">
    <text evidence="2">The sequence shown here is derived from an EMBL/GenBank/DDBJ whole genome shotgun (WGS) entry which is preliminary data.</text>
</comment>
<evidence type="ECO:0000313" key="3">
    <source>
        <dbReference type="Proteomes" id="UP000573603"/>
    </source>
</evidence>
<keyword evidence="3" id="KW-1185">Reference proteome</keyword>
<dbReference type="GO" id="GO:0016491">
    <property type="term" value="F:oxidoreductase activity"/>
    <property type="evidence" value="ECO:0007669"/>
    <property type="project" value="InterPro"/>
</dbReference>
<dbReference type="InterPro" id="IPR001853">
    <property type="entry name" value="DSBA-like_thioredoxin_dom"/>
</dbReference>
<accession>A0A8H4Z5Z3</accession>
<dbReference type="AlphaFoldDB" id="A0A8H4Z5Z3"/>